<evidence type="ECO:0000256" key="5">
    <source>
        <dbReference type="ARBA" id="ARBA00022989"/>
    </source>
</evidence>
<feature type="domain" description="Major facilitator superfamily (MFS) profile" evidence="9">
    <location>
        <begin position="57"/>
        <end position="513"/>
    </location>
</feature>
<accession>G3BBH6</accession>
<name>G3BBH6_CANTC</name>
<proteinExistence type="inferred from homology"/>
<dbReference type="GeneID" id="18247955"/>
<evidence type="ECO:0000313" key="11">
    <source>
        <dbReference type="EMBL" id="EGV62815.1"/>
    </source>
</evidence>
<dbReference type="FunFam" id="1.20.1250.20:FF:000061">
    <property type="entry name" value="MFS sugar transporter"/>
    <property type="match status" value="1"/>
</dbReference>
<dbReference type="Gene3D" id="1.20.1250.20">
    <property type="entry name" value="MFS general substrate transporter like domains"/>
    <property type="match status" value="1"/>
</dbReference>
<feature type="transmembrane region" description="Helical" evidence="8">
    <location>
        <begin position="461"/>
        <end position="483"/>
    </location>
</feature>
<keyword evidence="3 7" id="KW-0813">Transport</keyword>
<dbReference type="InterPro" id="IPR005828">
    <property type="entry name" value="MFS_sugar_transport-like"/>
</dbReference>
<dbReference type="OrthoDB" id="6133115at2759"/>
<evidence type="ECO:0000313" key="10">
    <source>
        <dbReference type="EMBL" id="EGV62814.1"/>
    </source>
</evidence>
<dbReference type="NCBIfam" id="TIGR00879">
    <property type="entry name" value="SP"/>
    <property type="match status" value="1"/>
</dbReference>
<dbReference type="PROSITE" id="PS50850">
    <property type="entry name" value="MFS"/>
    <property type="match status" value="1"/>
</dbReference>
<dbReference type="PANTHER" id="PTHR48022">
    <property type="entry name" value="PLASTIDIC GLUCOSE TRANSPORTER 4"/>
    <property type="match status" value="1"/>
</dbReference>
<evidence type="ECO:0000256" key="3">
    <source>
        <dbReference type="ARBA" id="ARBA00022448"/>
    </source>
</evidence>
<dbReference type="SUPFAM" id="SSF103473">
    <property type="entry name" value="MFS general substrate transporter"/>
    <property type="match status" value="1"/>
</dbReference>
<feature type="transmembrane region" description="Helical" evidence="8">
    <location>
        <begin position="161"/>
        <end position="180"/>
    </location>
</feature>
<keyword evidence="12" id="KW-1185">Reference proteome</keyword>
<dbReference type="InterPro" id="IPR020846">
    <property type="entry name" value="MFS_dom"/>
</dbReference>
<dbReference type="EMBL" id="GL996527">
    <property type="protein sequence ID" value="EGV62815.1"/>
    <property type="molecule type" value="Genomic_DNA"/>
</dbReference>
<evidence type="ECO:0000259" key="9">
    <source>
        <dbReference type="PROSITE" id="PS50850"/>
    </source>
</evidence>
<evidence type="ECO:0000256" key="4">
    <source>
        <dbReference type="ARBA" id="ARBA00022692"/>
    </source>
</evidence>
<dbReference type="Pfam" id="PF00083">
    <property type="entry name" value="Sugar_tr"/>
    <property type="match status" value="1"/>
</dbReference>
<dbReference type="EMBL" id="GL996527">
    <property type="protein sequence ID" value="EGV62814.1"/>
    <property type="molecule type" value="Genomic_DNA"/>
</dbReference>
<evidence type="ECO:0000256" key="1">
    <source>
        <dbReference type="ARBA" id="ARBA00004141"/>
    </source>
</evidence>
<dbReference type="KEGG" id="cten:18247955"/>
<feature type="transmembrane region" description="Helical" evidence="8">
    <location>
        <begin position="387"/>
        <end position="409"/>
    </location>
</feature>
<dbReference type="InterPro" id="IPR003663">
    <property type="entry name" value="Sugar/inositol_transpt"/>
</dbReference>
<evidence type="ECO:0000256" key="7">
    <source>
        <dbReference type="RuleBase" id="RU003346"/>
    </source>
</evidence>
<comment type="similarity">
    <text evidence="2 7">Belongs to the major facilitator superfamily. Sugar transporter (TC 2.A.1.1) family.</text>
</comment>
<feature type="transmembrane region" description="Helical" evidence="8">
    <location>
        <begin position="321"/>
        <end position="340"/>
    </location>
</feature>
<dbReference type="InterPro" id="IPR050360">
    <property type="entry name" value="MFS_Sugar_Transporters"/>
</dbReference>
<dbReference type="InterPro" id="IPR036259">
    <property type="entry name" value="MFS_trans_sf"/>
</dbReference>
<feature type="transmembrane region" description="Helical" evidence="8">
    <location>
        <begin position="134"/>
        <end position="155"/>
    </location>
</feature>
<evidence type="ECO:0000313" key="12">
    <source>
        <dbReference type="Proteomes" id="UP000000707"/>
    </source>
</evidence>
<feature type="transmembrane region" description="Helical" evidence="8">
    <location>
        <begin position="192"/>
        <end position="210"/>
    </location>
</feature>
<dbReference type="PRINTS" id="PR00171">
    <property type="entry name" value="SUGRTRNSPORT"/>
</dbReference>
<feature type="transmembrane region" description="Helical" evidence="8">
    <location>
        <begin position="421"/>
        <end position="441"/>
    </location>
</feature>
<feature type="transmembrane region" description="Helical" evidence="8">
    <location>
        <begin position="230"/>
        <end position="249"/>
    </location>
</feature>
<dbReference type="eggNOG" id="KOG0254">
    <property type="taxonomic scope" value="Eukaryota"/>
</dbReference>
<dbReference type="GO" id="GO:0005351">
    <property type="term" value="F:carbohydrate:proton symporter activity"/>
    <property type="evidence" value="ECO:0007669"/>
    <property type="project" value="TreeGrafter"/>
</dbReference>
<feature type="transmembrane region" description="Helical" evidence="8">
    <location>
        <begin position="360"/>
        <end position="380"/>
    </location>
</feature>
<keyword evidence="5 8" id="KW-1133">Transmembrane helix</keyword>
<dbReference type="AlphaFoldDB" id="G3BBH6"/>
<feature type="transmembrane region" description="Helical" evidence="8">
    <location>
        <begin position="102"/>
        <end position="125"/>
    </location>
</feature>
<dbReference type="RefSeq" id="XP_006688985.1">
    <property type="nucleotide sequence ID" value="XM_006688922.1"/>
</dbReference>
<keyword evidence="6 8" id="KW-0472">Membrane</keyword>
<dbReference type="Proteomes" id="UP000000707">
    <property type="component" value="Unassembled WGS sequence"/>
</dbReference>
<protein>
    <submittedName>
        <fullName evidence="10">General substrate transporter</fullName>
    </submittedName>
</protein>
<keyword evidence="4 8" id="KW-0812">Transmembrane</keyword>
<gene>
    <name evidence="11" type="ORF">CANTEDRAFT_115657</name>
</gene>
<comment type="subcellular location">
    <subcellularLocation>
        <location evidence="1">Membrane</location>
        <topology evidence="1">Multi-pass membrane protein</topology>
    </subcellularLocation>
</comment>
<dbReference type="HOGENOM" id="CLU_001265_30_3_1"/>
<evidence type="ECO:0000256" key="2">
    <source>
        <dbReference type="ARBA" id="ARBA00010992"/>
    </source>
</evidence>
<dbReference type="PANTHER" id="PTHR48022:SF68">
    <property type="entry name" value="MAJOR FACILITATOR SUPERFAMILY (MFS) PROFILE DOMAIN-CONTAINING PROTEIN-RELATED"/>
    <property type="match status" value="1"/>
</dbReference>
<sequence>MSSTSQTDSVPAGQHIFQSDEKLTTPSPVQYSDSNGSDDDQIYSYIGMQGKKLHLAVAIMCGVGFILFGYDQGVMGSLLTLGHFRETFPEIDTVTYGYSRSAFQGFAIGIYEIGCFASALSTIWLGDKYGRIKLVFAGCFIMMIGGALQACAFHISHLIVARVVTGLGNGFITSTVPVWQSEIAKPEQRGKLICIHGALIAGGIAISYWVDFAFYFTRNLHPHQAVSWRFPIAFQCIFPLVIMPFIFKFPESPRWLLRQGRVHEARKVFSALEGVPANSAIVNDEINEIEESIRMEKSTGADKFSFRRLFKQGPKRHFHRLCLAGWAQLIQQICGINLITYYAGTIFEQYIGLNALDSRILAACNGLEYFLAGLIPILFIEKWGRRPLLIAGSIGQCVCMVVLTVASYYSDDKWGGRRNGAPIVAAVFLFGFNTFFALAFLSEMWLLPPELTSLETRAPSAAISTCCNWLSNFVVVMITPVLFQSIGPFTYALFAGINFLIVPVLYIFYPETKGRSLEEMDLIFNKTPINKPWQVVRIAATMPYHHAGLHEEETELVSRVSSKTHVSHIEV</sequence>
<feature type="transmembrane region" description="Helical" evidence="8">
    <location>
        <begin position="489"/>
        <end position="509"/>
    </location>
</feature>
<organism evidence="12">
    <name type="scientific">Candida tenuis (strain ATCC 10573 / BCRC 21748 / CBS 615 / JCM 9827 / NBRC 10315 / NRRL Y-1498 / VKM Y-70)</name>
    <name type="common">Yeast</name>
    <name type="synonym">Yamadazyma tenuis</name>
    <dbReference type="NCBI Taxonomy" id="590646"/>
    <lineage>
        <taxon>Eukaryota</taxon>
        <taxon>Fungi</taxon>
        <taxon>Dikarya</taxon>
        <taxon>Ascomycota</taxon>
        <taxon>Saccharomycotina</taxon>
        <taxon>Pichiomycetes</taxon>
        <taxon>Debaryomycetaceae</taxon>
        <taxon>Yamadazyma</taxon>
    </lineage>
</organism>
<evidence type="ECO:0000256" key="6">
    <source>
        <dbReference type="ARBA" id="ARBA00023136"/>
    </source>
</evidence>
<dbReference type="GO" id="GO:0016020">
    <property type="term" value="C:membrane"/>
    <property type="evidence" value="ECO:0007669"/>
    <property type="project" value="UniProtKB-SubCell"/>
</dbReference>
<evidence type="ECO:0000256" key="8">
    <source>
        <dbReference type="SAM" id="Phobius"/>
    </source>
</evidence>
<reference evidence="11 12" key="1">
    <citation type="journal article" date="2011" name="Proc. Natl. Acad. Sci. U.S.A.">
        <title>Comparative genomics of xylose-fermenting fungi for enhanced biofuel production.</title>
        <authorList>
            <person name="Wohlbach D.J."/>
            <person name="Kuo A."/>
            <person name="Sato T.K."/>
            <person name="Potts K.M."/>
            <person name="Salamov A.A."/>
            <person name="LaButti K.M."/>
            <person name="Sun H."/>
            <person name="Clum A."/>
            <person name="Pangilinan J.L."/>
            <person name="Lindquist E.A."/>
            <person name="Lucas S."/>
            <person name="Lapidus A."/>
            <person name="Jin M."/>
            <person name="Gunawan C."/>
            <person name="Balan V."/>
            <person name="Dale B.E."/>
            <person name="Jeffries T.W."/>
            <person name="Zinkel R."/>
            <person name="Barry K.W."/>
            <person name="Grigoriev I.V."/>
            <person name="Gasch A.P."/>
        </authorList>
    </citation>
    <scope>NUCLEOTIDE SEQUENCE [LARGE SCALE GENOMIC DNA]</scope>
    <source>
        <strain evidence="11">ATCC 10573</strain>
        <strain evidence="12">ATCC 10573 / BCRC 21748 / CBS 615 / JCM 9827 / NBRC 10315 / NRRL Y-1498 / VKM Y-70</strain>
    </source>
</reference>
<feature type="transmembrane region" description="Helical" evidence="8">
    <location>
        <begin position="53"/>
        <end position="70"/>
    </location>
</feature>